<dbReference type="Proteomes" id="UP000075424">
    <property type="component" value="Unassembled WGS sequence"/>
</dbReference>
<gene>
    <name evidence="1" type="ORF">B4109_3017</name>
</gene>
<name>A0A150MVV0_GEOSE</name>
<proteinExistence type="predicted"/>
<dbReference type="PATRIC" id="fig|1422.18.peg.2010"/>
<sequence>MTAVKIEKGIAQYIEHNLYYYFEYVRDIQRLKKDILLGRVSYDENVGGGRGNLPSRPTERRTIELITHRRLERLEQIVHAIQTVYRSLSPEKQKAVQLKYWSGKSYTWEQVAGEIGVSVRQLYRWRDQIIYDIAKLLGEANL</sequence>
<evidence type="ECO:0008006" key="3">
    <source>
        <dbReference type="Google" id="ProtNLM"/>
    </source>
</evidence>
<dbReference type="NCBIfam" id="TIGR01636">
    <property type="entry name" value="phage_rinA"/>
    <property type="match status" value="1"/>
</dbReference>
<dbReference type="AlphaFoldDB" id="A0A150MVV0"/>
<evidence type="ECO:0000313" key="1">
    <source>
        <dbReference type="EMBL" id="KYD28554.1"/>
    </source>
</evidence>
<evidence type="ECO:0000313" key="2">
    <source>
        <dbReference type="Proteomes" id="UP000075424"/>
    </source>
</evidence>
<comment type="caution">
    <text evidence="1">The sequence shown here is derived from an EMBL/GenBank/DDBJ whole genome shotgun (WGS) entry which is preliminary data.</text>
</comment>
<protein>
    <recommendedName>
        <fullName evidence="3">Transcriptional regulator</fullName>
    </recommendedName>
</protein>
<dbReference type="EMBL" id="LQYV01000024">
    <property type="protein sequence ID" value="KYD28554.1"/>
    <property type="molecule type" value="Genomic_DNA"/>
</dbReference>
<accession>A0A150MVV0</accession>
<dbReference type="RefSeq" id="WP_061567216.1">
    <property type="nucleotide sequence ID" value="NZ_LQYV01000024.1"/>
</dbReference>
<reference evidence="1 2" key="1">
    <citation type="submission" date="2016-01" db="EMBL/GenBank/DDBJ databases">
        <title>Draft Genome Sequences of Seven Thermophilic Sporeformers Isolated from Foods.</title>
        <authorList>
            <person name="Berendsen E.M."/>
            <person name="Wells-Bennik M.H."/>
            <person name="Krawcyk A.O."/>
            <person name="De Jong A."/>
            <person name="Holsappel S."/>
            <person name="Eijlander R.T."/>
            <person name="Kuipers O.P."/>
        </authorList>
    </citation>
    <scope>NUCLEOTIDE SEQUENCE [LARGE SCALE GENOMIC DNA]</scope>
    <source>
        <strain evidence="1 2">B4109</strain>
    </source>
</reference>
<dbReference type="InterPro" id="IPR006523">
    <property type="entry name" value="RinA"/>
</dbReference>
<organism evidence="1 2">
    <name type="scientific">Geobacillus stearothermophilus</name>
    <name type="common">Bacillus stearothermophilus</name>
    <dbReference type="NCBI Taxonomy" id="1422"/>
    <lineage>
        <taxon>Bacteria</taxon>
        <taxon>Bacillati</taxon>
        <taxon>Bacillota</taxon>
        <taxon>Bacilli</taxon>
        <taxon>Bacillales</taxon>
        <taxon>Anoxybacillaceae</taxon>
        <taxon>Geobacillus</taxon>
    </lineage>
</organism>